<evidence type="ECO:0000256" key="3">
    <source>
        <dbReference type="ARBA" id="ARBA00022694"/>
    </source>
</evidence>
<dbReference type="InterPro" id="IPR023382">
    <property type="entry name" value="MnmA-like_central_sf"/>
</dbReference>
<dbReference type="Gene3D" id="3.40.50.620">
    <property type="entry name" value="HUPs"/>
    <property type="match status" value="1"/>
</dbReference>
<keyword evidence="7" id="KW-1015">Disulfide bond</keyword>
<feature type="site" description="Interaction with tRNA" evidence="9">
    <location>
        <position position="345"/>
    </location>
</feature>
<feature type="binding site" evidence="9">
    <location>
        <begin position="11"/>
        <end position="18"/>
    </location>
    <ligand>
        <name>ATP</name>
        <dbReference type="ChEBI" id="CHEBI:30616"/>
    </ligand>
</feature>
<evidence type="ECO:0000313" key="12">
    <source>
        <dbReference type="EMBL" id="WRP13484.1"/>
    </source>
</evidence>
<keyword evidence="13" id="KW-1185">Reference proteome</keyword>
<evidence type="ECO:0000256" key="2">
    <source>
        <dbReference type="ARBA" id="ARBA00022679"/>
    </source>
</evidence>
<dbReference type="PANTHER" id="PTHR11933:SF5">
    <property type="entry name" value="MITOCHONDRIAL TRNA-SPECIFIC 2-THIOURIDYLASE 1"/>
    <property type="match status" value="1"/>
</dbReference>
<dbReference type="GO" id="GO:0103016">
    <property type="term" value="F:tRNA-uridine 2-sulfurtransferase activity"/>
    <property type="evidence" value="ECO:0007669"/>
    <property type="project" value="UniProtKB-EC"/>
</dbReference>
<dbReference type="PANTHER" id="PTHR11933">
    <property type="entry name" value="TRNA 5-METHYLAMINOMETHYL-2-THIOURIDYLATE -METHYLTRANSFERASE"/>
    <property type="match status" value="1"/>
</dbReference>
<accession>A0ABZ1BLB6</accession>
<comment type="function">
    <text evidence="9">Catalyzes the 2-thiolation of uridine at the wobble position (U34) of tRNA, leading to the formation of s(2)U34.</text>
</comment>
<evidence type="ECO:0000259" key="11">
    <source>
        <dbReference type="Pfam" id="PF20259"/>
    </source>
</evidence>
<evidence type="ECO:0000256" key="8">
    <source>
        <dbReference type="ARBA" id="ARBA00051542"/>
    </source>
</evidence>
<evidence type="ECO:0000256" key="9">
    <source>
        <dbReference type="HAMAP-Rule" id="MF_00144"/>
    </source>
</evidence>
<feature type="domain" description="tRNA-specific 2-thiouridylase MnmA-like central" evidence="11">
    <location>
        <begin position="214"/>
        <end position="277"/>
    </location>
</feature>
<feature type="region of interest" description="Interaction with tRNA" evidence="9">
    <location>
        <begin position="154"/>
        <end position="156"/>
    </location>
</feature>
<dbReference type="InterPro" id="IPR046885">
    <property type="entry name" value="MnmA-like_C"/>
</dbReference>
<keyword evidence="6 9" id="KW-0694">RNA-binding</keyword>
<comment type="similarity">
    <text evidence="9">Belongs to the MnmA/TRMU family.</text>
</comment>
<evidence type="ECO:0000256" key="1">
    <source>
        <dbReference type="ARBA" id="ARBA00022555"/>
    </source>
</evidence>
<gene>
    <name evidence="9 12" type="primary">mnmA</name>
    <name evidence="12" type="ORF">VLY81_08460</name>
</gene>
<dbReference type="InterPro" id="IPR046884">
    <property type="entry name" value="MnmA-like_central"/>
</dbReference>
<dbReference type="Pfam" id="PF20259">
    <property type="entry name" value="tRNA_Me_trans_M"/>
    <property type="match status" value="1"/>
</dbReference>
<dbReference type="Proteomes" id="UP001333102">
    <property type="component" value="Chromosome"/>
</dbReference>
<name>A0ABZ1BLB6_9FIRM</name>
<evidence type="ECO:0000256" key="6">
    <source>
        <dbReference type="ARBA" id="ARBA00022884"/>
    </source>
</evidence>
<dbReference type="CDD" id="cd01998">
    <property type="entry name" value="MnmA_TRMU-like"/>
    <property type="match status" value="1"/>
</dbReference>
<dbReference type="InterPro" id="IPR004506">
    <property type="entry name" value="MnmA-like"/>
</dbReference>
<dbReference type="Gene3D" id="2.40.30.10">
    <property type="entry name" value="Translation factors"/>
    <property type="match status" value="1"/>
</dbReference>
<dbReference type="Pfam" id="PF03054">
    <property type="entry name" value="tRNA_Me_trans"/>
    <property type="match status" value="1"/>
</dbReference>
<protein>
    <recommendedName>
        <fullName evidence="9">tRNA-specific 2-thiouridylase MnmA</fullName>
        <ecNumber evidence="9">2.8.1.13</ecNumber>
    </recommendedName>
</protein>
<reference evidence="13" key="1">
    <citation type="submission" date="2023-12" db="EMBL/GenBank/DDBJ databases">
        <title>Novel isolates from deep terrestrial aquifers shed light on the physiology and ecology of the class Limnochordia.</title>
        <authorList>
            <person name="Karnachuk O.V."/>
            <person name="Lukina A.P."/>
            <person name="Avakyan M.R."/>
            <person name="Kadnikov V."/>
            <person name="Begmatov S."/>
            <person name="Beletsky A.V."/>
            <person name="Mardanov A.V."/>
            <person name="Ravin N.V."/>
        </authorList>
    </citation>
    <scope>NUCLEOTIDE SEQUENCE [LARGE SCALE GENOMIC DNA]</scope>
    <source>
        <strain evidence="13">LN</strain>
    </source>
</reference>
<keyword evidence="1 9" id="KW-0820">tRNA-binding</keyword>
<dbReference type="Pfam" id="PF20258">
    <property type="entry name" value="tRNA_Me_trans_C"/>
    <property type="match status" value="1"/>
</dbReference>
<evidence type="ECO:0000256" key="7">
    <source>
        <dbReference type="ARBA" id="ARBA00023157"/>
    </source>
</evidence>
<dbReference type="NCBIfam" id="NF001138">
    <property type="entry name" value="PRK00143.1"/>
    <property type="match status" value="1"/>
</dbReference>
<feature type="active site" description="Cysteine persulfide intermediate" evidence="9">
    <location>
        <position position="204"/>
    </location>
</feature>
<feature type="active site" description="Nucleophile" evidence="9">
    <location>
        <position position="106"/>
    </location>
</feature>
<dbReference type="HAMAP" id="MF_00144">
    <property type="entry name" value="tRNA_thiouridyl_MnmA"/>
    <property type="match status" value="1"/>
</dbReference>
<evidence type="ECO:0000256" key="5">
    <source>
        <dbReference type="ARBA" id="ARBA00022840"/>
    </source>
</evidence>
<keyword evidence="3 9" id="KW-0819">tRNA processing</keyword>
<organism evidence="12 13">
    <name type="scientific">Geochorda subterranea</name>
    <dbReference type="NCBI Taxonomy" id="3109564"/>
    <lineage>
        <taxon>Bacteria</taxon>
        <taxon>Bacillati</taxon>
        <taxon>Bacillota</taxon>
        <taxon>Limnochordia</taxon>
        <taxon>Limnochordales</taxon>
        <taxon>Geochordaceae</taxon>
        <taxon>Geochorda</taxon>
    </lineage>
</organism>
<sequence length="383" mass="42376">MSEGRHRIVVAMSGGVDSSVAAALLVEQGWEVIGVTLQIWPDGIKPPGRHVGCCSVDAVDDARRVADRLGIPYYVFDFQELFRQTVMEPFARSYVQGQTPNPCVWCNEYVKFGALLQRALQLGAEAVATGHYARVERDPQTGRWQLMRPRDLRKDQTYALWPLTQEQLSRVRFPLAPYTKEEVRELARARRLPVAYKPESQEICFIPDDDYRRYLREQVPDALRPGLIVDTRGQVLGEHPGVAFFTIGQRKGLGLAVGRPLYVVDLDPVSNRVVVGERDEARAEGLEAGAINWVAIPGLDGPRRVQARIRRNAPQAPAVIEPVDAGARRVRCRFDEPQWAVTPGQSVVWYDGDTVLGGGLIGRAVKGSPAGGHTSPVEASARA</sequence>
<keyword evidence="2 9" id="KW-0808">Transferase</keyword>
<dbReference type="EC" id="2.8.1.13" evidence="9"/>
<feature type="binding site" evidence="9">
    <location>
        <position position="130"/>
    </location>
    <ligand>
        <name>ATP</name>
        <dbReference type="ChEBI" id="CHEBI:30616"/>
    </ligand>
</feature>
<feature type="binding site" evidence="9">
    <location>
        <position position="37"/>
    </location>
    <ligand>
        <name>ATP</name>
        <dbReference type="ChEBI" id="CHEBI:30616"/>
    </ligand>
</feature>
<evidence type="ECO:0000256" key="4">
    <source>
        <dbReference type="ARBA" id="ARBA00022741"/>
    </source>
</evidence>
<evidence type="ECO:0000313" key="13">
    <source>
        <dbReference type="Proteomes" id="UP001333102"/>
    </source>
</evidence>
<comment type="catalytic activity">
    <reaction evidence="8 9">
        <text>S-sulfanyl-L-cysteinyl-[protein] + uridine(34) in tRNA + AH2 + ATP = 2-thiouridine(34) in tRNA + L-cysteinyl-[protein] + A + AMP + diphosphate + H(+)</text>
        <dbReference type="Rhea" id="RHEA:47032"/>
        <dbReference type="Rhea" id="RHEA-COMP:10131"/>
        <dbReference type="Rhea" id="RHEA-COMP:11726"/>
        <dbReference type="Rhea" id="RHEA-COMP:11727"/>
        <dbReference type="Rhea" id="RHEA-COMP:11728"/>
        <dbReference type="ChEBI" id="CHEBI:13193"/>
        <dbReference type="ChEBI" id="CHEBI:15378"/>
        <dbReference type="ChEBI" id="CHEBI:17499"/>
        <dbReference type="ChEBI" id="CHEBI:29950"/>
        <dbReference type="ChEBI" id="CHEBI:30616"/>
        <dbReference type="ChEBI" id="CHEBI:33019"/>
        <dbReference type="ChEBI" id="CHEBI:61963"/>
        <dbReference type="ChEBI" id="CHEBI:65315"/>
        <dbReference type="ChEBI" id="CHEBI:87170"/>
        <dbReference type="ChEBI" id="CHEBI:456215"/>
        <dbReference type="EC" id="2.8.1.13"/>
    </reaction>
</comment>
<keyword evidence="5 9" id="KW-0067">ATP-binding</keyword>
<proteinExistence type="inferred from homology"/>
<feature type="domain" description="tRNA-specific 2-thiouridylase MnmA-like C-terminal" evidence="10">
    <location>
        <begin position="285"/>
        <end position="361"/>
    </location>
</feature>
<comment type="subcellular location">
    <subcellularLocation>
        <location evidence="9">Cytoplasm</location>
    </subcellularLocation>
</comment>
<dbReference type="NCBIfam" id="TIGR00420">
    <property type="entry name" value="trmU"/>
    <property type="match status" value="1"/>
</dbReference>
<dbReference type="InterPro" id="IPR014729">
    <property type="entry name" value="Rossmann-like_a/b/a_fold"/>
</dbReference>
<keyword evidence="4 9" id="KW-0547">Nucleotide-binding</keyword>
<feature type="site" description="Interaction with tRNA" evidence="9">
    <location>
        <position position="131"/>
    </location>
</feature>
<dbReference type="Gene3D" id="2.30.30.280">
    <property type="entry name" value="Adenine nucleotide alpha hydrolases-like domains"/>
    <property type="match status" value="1"/>
</dbReference>
<dbReference type="EMBL" id="CP141614">
    <property type="protein sequence ID" value="WRP13484.1"/>
    <property type="molecule type" value="Genomic_DNA"/>
</dbReference>
<evidence type="ECO:0000259" key="10">
    <source>
        <dbReference type="Pfam" id="PF20258"/>
    </source>
</evidence>
<comment type="caution">
    <text evidence="9">Lacks conserved residue(s) required for the propagation of feature annotation.</text>
</comment>
<dbReference type="SUPFAM" id="SSF52402">
    <property type="entry name" value="Adenine nucleotide alpha hydrolases-like"/>
    <property type="match status" value="1"/>
</dbReference>
<dbReference type="RefSeq" id="WP_324667729.1">
    <property type="nucleotide sequence ID" value="NZ_CP141614.1"/>
</dbReference>
<keyword evidence="9" id="KW-0963">Cytoplasm</keyword>